<sequence length="147" mass="16646">MWTSTEGDGETKATTEKRPYKAYLVDESVSTNEKVSIVSECGGANLELARENSCDSRELLGYSSFIFFRFLNLLQPSLIPLFYFTFIASSVLYYSFHSHFRFFCPILHEESFYSLSVALELTLIISILYGSACGVRFLFFSSEGSVL</sequence>
<accession>A0A2G9V0R5</accession>
<name>A0A2G9V0R5_TELCI</name>
<keyword evidence="1" id="KW-0472">Membrane</keyword>
<feature type="transmembrane region" description="Helical" evidence="1">
    <location>
        <begin position="117"/>
        <end position="139"/>
    </location>
</feature>
<evidence type="ECO:0000313" key="2">
    <source>
        <dbReference type="EMBL" id="PIO76065.1"/>
    </source>
</evidence>
<dbReference type="EMBL" id="KZ345082">
    <property type="protein sequence ID" value="PIO76065.1"/>
    <property type="molecule type" value="Genomic_DNA"/>
</dbReference>
<proteinExistence type="predicted"/>
<keyword evidence="1" id="KW-1133">Transmembrane helix</keyword>
<feature type="transmembrane region" description="Helical" evidence="1">
    <location>
        <begin position="78"/>
        <end position="96"/>
    </location>
</feature>
<dbReference type="AlphaFoldDB" id="A0A2G9V0R5"/>
<organism evidence="2 3">
    <name type="scientific">Teladorsagia circumcincta</name>
    <name type="common">Brown stomach worm</name>
    <name type="synonym">Ostertagia circumcincta</name>
    <dbReference type="NCBI Taxonomy" id="45464"/>
    <lineage>
        <taxon>Eukaryota</taxon>
        <taxon>Metazoa</taxon>
        <taxon>Ecdysozoa</taxon>
        <taxon>Nematoda</taxon>
        <taxon>Chromadorea</taxon>
        <taxon>Rhabditida</taxon>
        <taxon>Rhabditina</taxon>
        <taxon>Rhabditomorpha</taxon>
        <taxon>Strongyloidea</taxon>
        <taxon>Trichostrongylidae</taxon>
        <taxon>Teladorsagia</taxon>
    </lineage>
</organism>
<keyword evidence="3" id="KW-1185">Reference proteome</keyword>
<gene>
    <name evidence="2" type="ORF">TELCIR_01870</name>
</gene>
<dbReference type="Proteomes" id="UP000230423">
    <property type="component" value="Unassembled WGS sequence"/>
</dbReference>
<evidence type="ECO:0000313" key="3">
    <source>
        <dbReference type="Proteomes" id="UP000230423"/>
    </source>
</evidence>
<evidence type="ECO:0000256" key="1">
    <source>
        <dbReference type="SAM" id="Phobius"/>
    </source>
</evidence>
<protein>
    <submittedName>
        <fullName evidence="2">Uncharacterized protein</fullName>
    </submittedName>
</protein>
<keyword evidence="1" id="KW-0812">Transmembrane</keyword>
<reference evidence="2 3" key="1">
    <citation type="submission" date="2015-09" db="EMBL/GenBank/DDBJ databases">
        <title>Draft genome of the parasitic nematode Teladorsagia circumcincta isolate WARC Sus (inbred).</title>
        <authorList>
            <person name="Mitreva M."/>
        </authorList>
    </citation>
    <scope>NUCLEOTIDE SEQUENCE [LARGE SCALE GENOMIC DNA]</scope>
    <source>
        <strain evidence="2 3">S</strain>
    </source>
</reference>